<sequence length="60" mass="6444">MKKKILASLLLSTVLVSQGAVLSSVKANTTDEKIAAQDSKISNLTAQQKEAQKTSRRNSN</sequence>
<protein>
    <submittedName>
        <fullName evidence="3">Secreted 45 kd protein</fullName>
    </submittedName>
</protein>
<feature type="signal peptide" evidence="2">
    <location>
        <begin position="1"/>
        <end position="19"/>
    </location>
</feature>
<name>A0ABP2JBJ5_9STRE</name>
<feature type="chain" id="PRO_5047121455" evidence="2">
    <location>
        <begin position="20"/>
        <end position="60"/>
    </location>
</feature>
<feature type="region of interest" description="Disordered" evidence="1">
    <location>
        <begin position="41"/>
        <end position="60"/>
    </location>
</feature>
<organism evidence="3">
    <name type="scientific">Streptococcus infantis SK1302</name>
    <dbReference type="NCBI Taxonomy" id="871237"/>
    <lineage>
        <taxon>Bacteria</taxon>
        <taxon>Bacillati</taxon>
        <taxon>Bacillota</taxon>
        <taxon>Bacilli</taxon>
        <taxon>Lactobacillales</taxon>
        <taxon>Streptococcaceae</taxon>
        <taxon>Streptococcus</taxon>
    </lineage>
</organism>
<proteinExistence type="predicted"/>
<evidence type="ECO:0000313" key="3">
    <source>
        <dbReference type="EMBL" id="EFO54597.1"/>
    </source>
</evidence>
<dbReference type="EMBL" id="AEDY01000036">
    <property type="protein sequence ID" value="EFO54597.1"/>
    <property type="molecule type" value="Genomic_DNA"/>
</dbReference>
<comment type="caution">
    <text evidence="3">The sequence shown here is derived from an EMBL/GenBank/DDBJ whole genome shotgun (WGS) entry which is preliminary data.</text>
</comment>
<accession>A0ABP2JBJ5</accession>
<keyword evidence="2" id="KW-0732">Signal</keyword>
<gene>
    <name evidence="3" type="ORF">SIN_0731</name>
</gene>
<evidence type="ECO:0000256" key="2">
    <source>
        <dbReference type="SAM" id="SignalP"/>
    </source>
</evidence>
<reference evidence="3" key="1">
    <citation type="submission" date="2010-09" db="EMBL/GenBank/DDBJ databases">
        <authorList>
            <person name="Daugherty S.C."/>
            <person name="Kilian M."/>
            <person name="Tettelin H."/>
        </authorList>
    </citation>
    <scope>NUCLEOTIDE SEQUENCE [LARGE SCALE GENOMIC DNA]</scope>
    <source>
        <strain evidence="3">SK1302</strain>
    </source>
</reference>
<evidence type="ECO:0000256" key="1">
    <source>
        <dbReference type="SAM" id="MobiDB-lite"/>
    </source>
</evidence>